<gene>
    <name evidence="16 18" type="primary">murB</name>
    <name evidence="18" type="ORF">FWJ32_01905</name>
</gene>
<dbReference type="Pfam" id="PF02873">
    <property type="entry name" value="MurB_C"/>
    <property type="match status" value="1"/>
</dbReference>
<dbReference type="NCBIfam" id="TIGR00179">
    <property type="entry name" value="murB"/>
    <property type="match status" value="1"/>
</dbReference>
<dbReference type="InterPro" id="IPR003170">
    <property type="entry name" value="MurB"/>
</dbReference>
<evidence type="ECO:0000256" key="5">
    <source>
        <dbReference type="ARBA" id="ARBA00022490"/>
    </source>
</evidence>
<dbReference type="InterPro" id="IPR036318">
    <property type="entry name" value="FAD-bd_PCMH-like_sf"/>
</dbReference>
<dbReference type="Gene3D" id="3.90.78.10">
    <property type="entry name" value="UDP-N-acetylenolpyruvoylglucosamine reductase, C-terminal domain"/>
    <property type="match status" value="1"/>
</dbReference>
<comment type="function">
    <text evidence="2 16">Cell wall formation.</text>
</comment>
<evidence type="ECO:0000256" key="14">
    <source>
        <dbReference type="ARBA" id="ARBA00023316"/>
    </source>
</evidence>
<keyword evidence="13 16" id="KW-0131">Cell cycle</keyword>
<dbReference type="Gene3D" id="3.30.465.10">
    <property type="match status" value="1"/>
</dbReference>
<evidence type="ECO:0000256" key="6">
    <source>
        <dbReference type="ARBA" id="ARBA00022618"/>
    </source>
</evidence>
<dbReference type="GO" id="GO:0051301">
    <property type="term" value="P:cell division"/>
    <property type="evidence" value="ECO:0007669"/>
    <property type="project" value="UniProtKB-KW"/>
</dbReference>
<dbReference type="GO" id="GO:0008360">
    <property type="term" value="P:regulation of cell shape"/>
    <property type="evidence" value="ECO:0007669"/>
    <property type="project" value="UniProtKB-KW"/>
</dbReference>
<dbReference type="Proteomes" id="UP000322976">
    <property type="component" value="Unassembled WGS sequence"/>
</dbReference>
<comment type="similarity">
    <text evidence="16">Belongs to the MurB family.</text>
</comment>
<feature type="active site" evidence="16">
    <location>
        <position position="181"/>
    </location>
</feature>
<feature type="domain" description="FAD-binding PCMH-type" evidence="17">
    <location>
        <begin position="36"/>
        <end position="224"/>
    </location>
</feature>
<dbReference type="NCBIfam" id="NF010480">
    <property type="entry name" value="PRK13905.1"/>
    <property type="match status" value="1"/>
</dbReference>
<dbReference type="InterPro" id="IPR036635">
    <property type="entry name" value="MurB_C_sf"/>
</dbReference>
<feature type="active site" description="Proton donor" evidence="16">
    <location>
        <position position="231"/>
    </location>
</feature>
<dbReference type="AlphaFoldDB" id="A0A5D8QF30"/>
<evidence type="ECO:0000256" key="16">
    <source>
        <dbReference type="HAMAP-Rule" id="MF_00037"/>
    </source>
</evidence>
<dbReference type="GO" id="GO:0008762">
    <property type="term" value="F:UDP-N-acetylmuramate dehydrogenase activity"/>
    <property type="evidence" value="ECO:0007669"/>
    <property type="project" value="UniProtKB-UniRule"/>
</dbReference>
<dbReference type="SUPFAM" id="SSF56176">
    <property type="entry name" value="FAD-binding/transporter-associated domain-like"/>
    <property type="match status" value="1"/>
</dbReference>
<keyword evidence="14 16" id="KW-0961">Cell wall biogenesis/degradation</keyword>
<dbReference type="PANTHER" id="PTHR21071">
    <property type="entry name" value="UDP-N-ACETYLENOLPYRUVOYLGLUCOSAMINE REDUCTASE"/>
    <property type="match status" value="1"/>
</dbReference>
<keyword evidence="6 16" id="KW-0132">Cell division</keyword>
<feature type="active site" evidence="16">
    <location>
        <position position="301"/>
    </location>
</feature>
<dbReference type="InterPro" id="IPR016166">
    <property type="entry name" value="FAD-bd_PCMH"/>
</dbReference>
<evidence type="ECO:0000256" key="8">
    <source>
        <dbReference type="ARBA" id="ARBA00022827"/>
    </source>
</evidence>
<dbReference type="HAMAP" id="MF_00037">
    <property type="entry name" value="MurB"/>
    <property type="match status" value="1"/>
</dbReference>
<proteinExistence type="inferred from homology"/>
<evidence type="ECO:0000256" key="10">
    <source>
        <dbReference type="ARBA" id="ARBA00022960"/>
    </source>
</evidence>
<dbReference type="GO" id="GO:0071555">
    <property type="term" value="P:cell wall organization"/>
    <property type="evidence" value="ECO:0007669"/>
    <property type="project" value="UniProtKB-KW"/>
</dbReference>
<keyword evidence="11 16" id="KW-0573">Peptidoglycan synthesis</keyword>
<keyword evidence="5 16" id="KW-0963">Cytoplasm</keyword>
<dbReference type="UniPathway" id="UPA00219"/>
<evidence type="ECO:0000256" key="9">
    <source>
        <dbReference type="ARBA" id="ARBA00022857"/>
    </source>
</evidence>
<comment type="subcellular location">
    <subcellularLocation>
        <location evidence="3 16">Cytoplasm</location>
    </subcellularLocation>
</comment>
<dbReference type="InterPro" id="IPR016167">
    <property type="entry name" value="FAD-bd_PCMH_sub1"/>
</dbReference>
<evidence type="ECO:0000256" key="15">
    <source>
        <dbReference type="ARBA" id="ARBA00048914"/>
    </source>
</evidence>
<evidence type="ECO:0000256" key="3">
    <source>
        <dbReference type="ARBA" id="ARBA00004496"/>
    </source>
</evidence>
<evidence type="ECO:0000256" key="7">
    <source>
        <dbReference type="ARBA" id="ARBA00022630"/>
    </source>
</evidence>
<dbReference type="PANTHER" id="PTHR21071:SF4">
    <property type="entry name" value="UDP-N-ACETYLENOLPYRUVOYLGLUCOSAMINE REDUCTASE"/>
    <property type="match status" value="1"/>
</dbReference>
<evidence type="ECO:0000259" key="17">
    <source>
        <dbReference type="PROSITE" id="PS51387"/>
    </source>
</evidence>
<evidence type="ECO:0000256" key="12">
    <source>
        <dbReference type="ARBA" id="ARBA00023002"/>
    </source>
</evidence>
<evidence type="ECO:0000313" key="18">
    <source>
        <dbReference type="EMBL" id="TZE83101.1"/>
    </source>
</evidence>
<dbReference type="GO" id="GO:0071949">
    <property type="term" value="F:FAD binding"/>
    <property type="evidence" value="ECO:0007669"/>
    <property type="project" value="InterPro"/>
</dbReference>
<protein>
    <recommendedName>
        <fullName evidence="16">UDP-N-acetylenolpyruvoylglucosamine reductase</fullName>
        <ecNumber evidence="16">1.3.1.98</ecNumber>
    </recommendedName>
    <alternativeName>
        <fullName evidence="16">UDP-N-acetylmuramate dehydrogenase</fullName>
    </alternativeName>
</protein>
<sequence>MSAINIAKLIYNDLLYCVNPENIMMDEPMSCHTSFRVGGPADIYIAPQDRKELVSTLVVLTMHDYPYIIIGKGTDLLVRDGGIRGAVVDVTKLNGIYVDGTRITVEAGAPLKDVCNAALENSLTGMEFACGIPGTVGGAVYMNAGAYGGEIKDVLEWCEVLDKKSMKSYVLNNGEMEFGYRASVVQSKDLVVLRACFLLRVGDRETIKRTMDDLTRRRQEKQPLEYPSAGSVFKRPPGYYAGKLIEDAGLRGARIGDAQISEKHTGFIINLGNATASDVIRLIDMVQKTVKDKFGVDMYPEIKIIGEDRRRN</sequence>
<dbReference type="Gene3D" id="3.30.43.10">
    <property type="entry name" value="Uridine Diphospho-n-acetylenolpyruvylglucosamine Reductase, domain 2"/>
    <property type="match status" value="1"/>
</dbReference>
<evidence type="ECO:0000256" key="11">
    <source>
        <dbReference type="ARBA" id="ARBA00022984"/>
    </source>
</evidence>
<organism evidence="18 19">
    <name type="scientific">Calorimonas adulescens</name>
    <dbReference type="NCBI Taxonomy" id="2606906"/>
    <lineage>
        <taxon>Bacteria</taxon>
        <taxon>Bacillati</taxon>
        <taxon>Bacillota</taxon>
        <taxon>Clostridia</taxon>
        <taxon>Thermoanaerobacterales</taxon>
        <taxon>Thermoanaerobacteraceae</taxon>
        <taxon>Calorimonas</taxon>
    </lineage>
</organism>
<accession>A0A5D8QF30</accession>
<keyword evidence="12 16" id="KW-0560">Oxidoreductase</keyword>
<evidence type="ECO:0000313" key="19">
    <source>
        <dbReference type="Proteomes" id="UP000322976"/>
    </source>
</evidence>
<dbReference type="EC" id="1.3.1.98" evidence="16"/>
<dbReference type="PROSITE" id="PS51387">
    <property type="entry name" value="FAD_PCMH"/>
    <property type="match status" value="1"/>
</dbReference>
<comment type="cofactor">
    <cofactor evidence="1 16">
        <name>FAD</name>
        <dbReference type="ChEBI" id="CHEBI:57692"/>
    </cofactor>
</comment>
<keyword evidence="9 16" id="KW-0521">NADP</keyword>
<evidence type="ECO:0000256" key="1">
    <source>
        <dbReference type="ARBA" id="ARBA00001974"/>
    </source>
</evidence>
<evidence type="ECO:0000256" key="4">
    <source>
        <dbReference type="ARBA" id="ARBA00004752"/>
    </source>
</evidence>
<dbReference type="InterPro" id="IPR016169">
    <property type="entry name" value="FAD-bd_PCMH_sub2"/>
</dbReference>
<keyword evidence="8 16" id="KW-0274">FAD</keyword>
<keyword evidence="10 16" id="KW-0133">Cell shape</keyword>
<dbReference type="Pfam" id="PF01565">
    <property type="entry name" value="FAD_binding_4"/>
    <property type="match status" value="1"/>
</dbReference>
<comment type="pathway">
    <text evidence="4 16">Cell wall biogenesis; peptidoglycan biosynthesis.</text>
</comment>
<comment type="caution">
    <text evidence="18">The sequence shown here is derived from an EMBL/GenBank/DDBJ whole genome shotgun (WGS) entry which is preliminary data.</text>
</comment>
<dbReference type="GO" id="GO:0005829">
    <property type="term" value="C:cytosol"/>
    <property type="evidence" value="ECO:0007669"/>
    <property type="project" value="TreeGrafter"/>
</dbReference>
<dbReference type="SUPFAM" id="SSF56194">
    <property type="entry name" value="Uridine diphospho-N-Acetylenolpyruvylglucosamine reductase, MurB, C-terminal domain"/>
    <property type="match status" value="1"/>
</dbReference>
<reference evidence="18 19" key="1">
    <citation type="submission" date="2019-08" db="EMBL/GenBank/DDBJ databases">
        <title>Calorimonas adulescens gen. nov., sp. nov., an anaerobic thermophilic bacterium from Sakhalin hot spring.</title>
        <authorList>
            <person name="Khomyakova M.A."/>
            <person name="Merkel A.Y."/>
            <person name="Novikov A."/>
            <person name="Bonch-Osmolovskaya E.A."/>
            <person name="Slobodkin A.I."/>
        </authorList>
    </citation>
    <scope>NUCLEOTIDE SEQUENCE [LARGE SCALE GENOMIC DNA]</scope>
    <source>
        <strain evidence="18 19">A05MB</strain>
    </source>
</reference>
<comment type="catalytic activity">
    <reaction evidence="15 16">
        <text>UDP-N-acetyl-alpha-D-muramate + NADP(+) = UDP-N-acetyl-3-O-(1-carboxyvinyl)-alpha-D-glucosamine + NADPH + H(+)</text>
        <dbReference type="Rhea" id="RHEA:12248"/>
        <dbReference type="ChEBI" id="CHEBI:15378"/>
        <dbReference type="ChEBI" id="CHEBI:57783"/>
        <dbReference type="ChEBI" id="CHEBI:58349"/>
        <dbReference type="ChEBI" id="CHEBI:68483"/>
        <dbReference type="ChEBI" id="CHEBI:70757"/>
        <dbReference type="EC" id="1.3.1.98"/>
    </reaction>
</comment>
<evidence type="ECO:0000256" key="2">
    <source>
        <dbReference type="ARBA" id="ARBA00003921"/>
    </source>
</evidence>
<name>A0A5D8QF30_9THEO</name>
<keyword evidence="19" id="KW-1185">Reference proteome</keyword>
<dbReference type="EMBL" id="VTPS01000002">
    <property type="protein sequence ID" value="TZE83101.1"/>
    <property type="molecule type" value="Genomic_DNA"/>
</dbReference>
<dbReference type="InterPro" id="IPR006094">
    <property type="entry name" value="Oxid_FAD_bind_N"/>
</dbReference>
<keyword evidence="7 16" id="KW-0285">Flavoprotein</keyword>
<evidence type="ECO:0000256" key="13">
    <source>
        <dbReference type="ARBA" id="ARBA00023306"/>
    </source>
</evidence>
<dbReference type="InterPro" id="IPR011601">
    <property type="entry name" value="MurB_C"/>
</dbReference>
<dbReference type="GO" id="GO:0009252">
    <property type="term" value="P:peptidoglycan biosynthetic process"/>
    <property type="evidence" value="ECO:0007669"/>
    <property type="project" value="UniProtKB-UniRule"/>
</dbReference>